<dbReference type="SUPFAM" id="SSF51905">
    <property type="entry name" value="FAD/NAD(P)-binding domain"/>
    <property type="match status" value="1"/>
</dbReference>
<dbReference type="InterPro" id="IPR002938">
    <property type="entry name" value="FAD-bd"/>
</dbReference>
<protein>
    <submittedName>
        <fullName evidence="5">FAD-dependent oxidoreductase</fullName>
    </submittedName>
</protein>
<dbReference type="Gene3D" id="3.30.70.2450">
    <property type="match status" value="1"/>
</dbReference>
<accession>A0ABV5TU10</accession>
<feature type="domain" description="FAD-binding" evidence="4">
    <location>
        <begin position="4"/>
        <end position="333"/>
    </location>
</feature>
<evidence type="ECO:0000313" key="5">
    <source>
        <dbReference type="EMBL" id="MFB9682361.1"/>
    </source>
</evidence>
<keyword evidence="3" id="KW-0274">FAD</keyword>
<dbReference type="Gene3D" id="3.40.30.120">
    <property type="match status" value="1"/>
</dbReference>
<proteinExistence type="predicted"/>
<sequence length="491" mass="52273">MNTSKVLIVGAGPCGLMTAVELTRRGVAVTVVDVEEEGARGSRAVLLWPYSLELFDGLGLRAEADKRGLAVQALSYHTAPGTVLRLPLDSHHAPLVLPQQDTGELLEEELRRLGGTVERGLRVTGLVTGPDSVTATARRADGTEVVLTADWLVGADGHHSTVREKLGVVFPGEQVPTSFLIAEGPLEGAFDTDSVNYYLGRTGVMLIAPLPGGKARISGTLHGGDTDVTPEMAQRMLDERGPGGLRFTEVTLTSVFTSSERVANTFRAGRCFLVGDAAHVHTPTGGQGLNLGFADVRNLVWKLAGVIEGRYAPAILDSYDAERRAAAEQTVAATGRMTRNAVLGPMALVVRNTLMSLAHRTGVLAKQLVPMLAGWQVRYPDALGLGGQKTPKGLPAPGSRSPAWPLEPDPDSIGRFQLVSMGPAEGTMSRRGRELAEQEPALVTHRHRTTAGSGFVLLRPDGYVAAAGRETDFPPLVRALRQILPTPTLER</sequence>
<keyword evidence="2" id="KW-0285">Flavoprotein</keyword>
<evidence type="ECO:0000256" key="1">
    <source>
        <dbReference type="ARBA" id="ARBA00001974"/>
    </source>
</evidence>
<dbReference type="InterPro" id="IPR036188">
    <property type="entry name" value="FAD/NAD-bd_sf"/>
</dbReference>
<dbReference type="EMBL" id="JBHMBS010000058">
    <property type="protein sequence ID" value="MFB9682361.1"/>
    <property type="molecule type" value="Genomic_DNA"/>
</dbReference>
<dbReference type="InterPro" id="IPR050641">
    <property type="entry name" value="RIFMO-like"/>
</dbReference>
<comment type="caution">
    <text evidence="5">The sequence shown here is derived from an EMBL/GenBank/DDBJ whole genome shotgun (WGS) entry which is preliminary data.</text>
</comment>
<comment type="cofactor">
    <cofactor evidence="1">
        <name>FAD</name>
        <dbReference type="ChEBI" id="CHEBI:57692"/>
    </cofactor>
</comment>
<organism evidence="5 6">
    <name type="scientific">Streptosporangium vulgare</name>
    <dbReference type="NCBI Taxonomy" id="46190"/>
    <lineage>
        <taxon>Bacteria</taxon>
        <taxon>Bacillati</taxon>
        <taxon>Actinomycetota</taxon>
        <taxon>Actinomycetes</taxon>
        <taxon>Streptosporangiales</taxon>
        <taxon>Streptosporangiaceae</taxon>
        <taxon>Streptosporangium</taxon>
    </lineage>
</organism>
<dbReference type="Proteomes" id="UP001589610">
    <property type="component" value="Unassembled WGS sequence"/>
</dbReference>
<evidence type="ECO:0000256" key="2">
    <source>
        <dbReference type="ARBA" id="ARBA00022630"/>
    </source>
</evidence>
<dbReference type="RefSeq" id="WP_386163996.1">
    <property type="nucleotide sequence ID" value="NZ_JBHMBS010000058.1"/>
</dbReference>
<dbReference type="Pfam" id="PF01494">
    <property type="entry name" value="FAD_binding_3"/>
    <property type="match status" value="1"/>
</dbReference>
<gene>
    <name evidence="5" type="ORF">ACFFRH_43430</name>
</gene>
<reference evidence="5 6" key="1">
    <citation type="submission" date="2024-09" db="EMBL/GenBank/DDBJ databases">
        <authorList>
            <person name="Sun Q."/>
            <person name="Mori K."/>
        </authorList>
    </citation>
    <scope>NUCLEOTIDE SEQUENCE [LARGE SCALE GENOMIC DNA]</scope>
    <source>
        <strain evidence="5 6">JCM 3028</strain>
    </source>
</reference>
<name>A0ABV5TU10_9ACTN</name>
<evidence type="ECO:0000313" key="6">
    <source>
        <dbReference type="Proteomes" id="UP001589610"/>
    </source>
</evidence>
<dbReference type="PANTHER" id="PTHR43004">
    <property type="entry name" value="TRK SYSTEM POTASSIUM UPTAKE PROTEIN"/>
    <property type="match status" value="1"/>
</dbReference>
<evidence type="ECO:0000259" key="4">
    <source>
        <dbReference type="Pfam" id="PF01494"/>
    </source>
</evidence>
<dbReference type="PRINTS" id="PR00420">
    <property type="entry name" value="RNGMNOXGNASE"/>
</dbReference>
<dbReference type="Gene3D" id="3.50.50.60">
    <property type="entry name" value="FAD/NAD(P)-binding domain"/>
    <property type="match status" value="1"/>
</dbReference>
<keyword evidence="6" id="KW-1185">Reference proteome</keyword>
<dbReference type="PANTHER" id="PTHR43004:SF19">
    <property type="entry name" value="BINDING MONOOXYGENASE, PUTATIVE (JCVI)-RELATED"/>
    <property type="match status" value="1"/>
</dbReference>
<evidence type="ECO:0000256" key="3">
    <source>
        <dbReference type="ARBA" id="ARBA00022827"/>
    </source>
</evidence>